<organism evidence="2 3">
    <name type="scientific">Marilutibacter aestuarii</name>
    <dbReference type="NCBI Taxonomy" id="1706195"/>
    <lineage>
        <taxon>Bacteria</taxon>
        <taxon>Pseudomonadati</taxon>
        <taxon>Pseudomonadota</taxon>
        <taxon>Gammaproteobacteria</taxon>
        <taxon>Lysobacterales</taxon>
        <taxon>Lysobacteraceae</taxon>
        <taxon>Marilutibacter</taxon>
    </lineage>
</organism>
<dbReference type="Proteomes" id="UP000318212">
    <property type="component" value="Unassembled WGS sequence"/>
</dbReference>
<reference evidence="2 3" key="1">
    <citation type="submission" date="2019-06" db="EMBL/GenBank/DDBJ databases">
        <title>Lysobacter alkalisoli sp. nov. isolated from saline soil.</title>
        <authorList>
            <person name="Sun J.-Q."/>
            <person name="Xu L."/>
        </authorList>
    </citation>
    <scope>NUCLEOTIDE SEQUENCE [LARGE SCALE GENOMIC DNA]</scope>
    <source>
        <strain evidence="2 3">JCM 31130</strain>
    </source>
</reference>
<dbReference type="EMBL" id="VICE01000008">
    <property type="protein sequence ID" value="TQD51470.1"/>
    <property type="molecule type" value="Genomic_DNA"/>
</dbReference>
<dbReference type="AlphaFoldDB" id="A0A508AMU9"/>
<name>A0A508AMU9_9GAMM</name>
<proteinExistence type="predicted"/>
<keyword evidence="3" id="KW-1185">Reference proteome</keyword>
<evidence type="ECO:0000313" key="3">
    <source>
        <dbReference type="Proteomes" id="UP000318212"/>
    </source>
</evidence>
<evidence type="ECO:0000313" key="2">
    <source>
        <dbReference type="EMBL" id="TQD51470.1"/>
    </source>
</evidence>
<accession>A0A508AMU9</accession>
<protein>
    <submittedName>
        <fullName evidence="2">Uncharacterized protein</fullName>
    </submittedName>
</protein>
<feature type="region of interest" description="Disordered" evidence="1">
    <location>
        <begin position="73"/>
        <end position="92"/>
    </location>
</feature>
<sequence length="92" mass="9979">MAGSGWTWREAPGVLCSCSLIPLPGCASLTQATRRVAVAVAVAVDLVLDLRDFEAVEHRRPWRPERRPCLSEASLGAVPPRPRRTGDRCGEA</sequence>
<gene>
    <name evidence="2" type="ORF">FKV25_01220</name>
</gene>
<comment type="caution">
    <text evidence="2">The sequence shown here is derived from an EMBL/GenBank/DDBJ whole genome shotgun (WGS) entry which is preliminary data.</text>
</comment>
<evidence type="ECO:0000256" key="1">
    <source>
        <dbReference type="SAM" id="MobiDB-lite"/>
    </source>
</evidence>
<feature type="non-terminal residue" evidence="2">
    <location>
        <position position="92"/>
    </location>
</feature>